<sequence length="42" mass="4903">MSRSWSWIRGYDNPIEYKSMPMTTIAGDTEELERNAHSLSLK</sequence>
<dbReference type="Proteomes" id="UP000681722">
    <property type="component" value="Unassembled WGS sequence"/>
</dbReference>
<keyword evidence="3" id="KW-1185">Reference proteome</keyword>
<protein>
    <submittedName>
        <fullName evidence="1">Uncharacterized protein</fullName>
    </submittedName>
</protein>
<dbReference type="EMBL" id="CAJOBC010092384">
    <property type="protein sequence ID" value="CAF4408897.1"/>
    <property type="molecule type" value="Genomic_DNA"/>
</dbReference>
<dbReference type="EMBL" id="CAJNOQ010026718">
    <property type="protein sequence ID" value="CAF1548061.1"/>
    <property type="molecule type" value="Genomic_DNA"/>
</dbReference>
<evidence type="ECO:0000313" key="3">
    <source>
        <dbReference type="Proteomes" id="UP000663829"/>
    </source>
</evidence>
<organism evidence="1 3">
    <name type="scientific">Didymodactylos carnosus</name>
    <dbReference type="NCBI Taxonomy" id="1234261"/>
    <lineage>
        <taxon>Eukaryota</taxon>
        <taxon>Metazoa</taxon>
        <taxon>Spiralia</taxon>
        <taxon>Gnathifera</taxon>
        <taxon>Rotifera</taxon>
        <taxon>Eurotatoria</taxon>
        <taxon>Bdelloidea</taxon>
        <taxon>Philodinida</taxon>
        <taxon>Philodinidae</taxon>
        <taxon>Didymodactylos</taxon>
    </lineage>
</organism>
<comment type="caution">
    <text evidence="1">The sequence shown here is derived from an EMBL/GenBank/DDBJ whole genome shotgun (WGS) entry which is preliminary data.</text>
</comment>
<feature type="non-terminal residue" evidence="1">
    <location>
        <position position="42"/>
    </location>
</feature>
<evidence type="ECO:0000313" key="1">
    <source>
        <dbReference type="EMBL" id="CAF1548061.1"/>
    </source>
</evidence>
<name>A0A815WRN6_9BILA</name>
<reference evidence="1" key="1">
    <citation type="submission" date="2021-02" db="EMBL/GenBank/DDBJ databases">
        <authorList>
            <person name="Nowell W R."/>
        </authorList>
    </citation>
    <scope>NUCLEOTIDE SEQUENCE</scope>
</reference>
<dbReference type="AlphaFoldDB" id="A0A815WRN6"/>
<gene>
    <name evidence="1" type="ORF">GPM918_LOCUS39027</name>
    <name evidence="2" type="ORF">SRO942_LOCUS39884</name>
</gene>
<proteinExistence type="predicted"/>
<evidence type="ECO:0000313" key="2">
    <source>
        <dbReference type="EMBL" id="CAF4408897.1"/>
    </source>
</evidence>
<accession>A0A815WRN6</accession>
<dbReference type="Proteomes" id="UP000663829">
    <property type="component" value="Unassembled WGS sequence"/>
</dbReference>